<evidence type="ECO:0000259" key="5">
    <source>
        <dbReference type="PROSITE" id="PS50931"/>
    </source>
</evidence>
<organism evidence="6 7">
    <name type="scientific">Candidatus Fimiplasma intestinipullorum</name>
    <dbReference type="NCBI Taxonomy" id="2840825"/>
    <lineage>
        <taxon>Bacteria</taxon>
        <taxon>Bacillati</taxon>
        <taxon>Bacillota</taxon>
        <taxon>Clostridia</taxon>
        <taxon>Eubacteriales</taxon>
        <taxon>Candidatus Fimiplasma</taxon>
    </lineage>
</organism>
<dbReference type="PANTHER" id="PTHR30419">
    <property type="entry name" value="HTH-TYPE TRANSCRIPTIONAL REGULATOR YBHD"/>
    <property type="match status" value="1"/>
</dbReference>
<dbReference type="Pfam" id="PF03466">
    <property type="entry name" value="LysR_substrate"/>
    <property type="match status" value="1"/>
</dbReference>
<dbReference type="InterPro" id="IPR036390">
    <property type="entry name" value="WH_DNA-bd_sf"/>
</dbReference>
<dbReference type="Proteomes" id="UP000824175">
    <property type="component" value="Unassembled WGS sequence"/>
</dbReference>
<dbReference type="SUPFAM" id="SSF46785">
    <property type="entry name" value="Winged helix' DNA-binding domain"/>
    <property type="match status" value="1"/>
</dbReference>
<keyword evidence="3" id="KW-0238">DNA-binding</keyword>
<keyword evidence="4" id="KW-0804">Transcription</keyword>
<evidence type="ECO:0000313" key="7">
    <source>
        <dbReference type="Proteomes" id="UP000824175"/>
    </source>
</evidence>
<evidence type="ECO:0000256" key="4">
    <source>
        <dbReference type="ARBA" id="ARBA00023163"/>
    </source>
</evidence>
<comment type="similarity">
    <text evidence="1">Belongs to the LysR transcriptional regulatory family.</text>
</comment>
<name>A0A9D1L1Y3_9FIRM</name>
<dbReference type="Pfam" id="PF00126">
    <property type="entry name" value="HTH_1"/>
    <property type="match status" value="1"/>
</dbReference>
<dbReference type="Gene3D" id="3.40.190.290">
    <property type="match status" value="1"/>
</dbReference>
<evidence type="ECO:0000313" key="6">
    <source>
        <dbReference type="EMBL" id="HIU14472.1"/>
    </source>
</evidence>
<dbReference type="GO" id="GO:0003700">
    <property type="term" value="F:DNA-binding transcription factor activity"/>
    <property type="evidence" value="ECO:0007669"/>
    <property type="project" value="InterPro"/>
</dbReference>
<dbReference type="PROSITE" id="PS50931">
    <property type="entry name" value="HTH_LYSR"/>
    <property type="match status" value="1"/>
</dbReference>
<evidence type="ECO:0000256" key="1">
    <source>
        <dbReference type="ARBA" id="ARBA00009437"/>
    </source>
</evidence>
<reference evidence="6" key="1">
    <citation type="submission" date="2020-10" db="EMBL/GenBank/DDBJ databases">
        <authorList>
            <person name="Gilroy R."/>
        </authorList>
    </citation>
    <scope>NUCLEOTIDE SEQUENCE</scope>
    <source>
        <strain evidence="6">CHK195-11698</strain>
    </source>
</reference>
<dbReference type="GO" id="GO:0003677">
    <property type="term" value="F:DNA binding"/>
    <property type="evidence" value="ECO:0007669"/>
    <property type="project" value="UniProtKB-KW"/>
</dbReference>
<comment type="caution">
    <text evidence="6">The sequence shown here is derived from an EMBL/GenBank/DDBJ whole genome shotgun (WGS) entry which is preliminary data.</text>
</comment>
<evidence type="ECO:0000256" key="2">
    <source>
        <dbReference type="ARBA" id="ARBA00023015"/>
    </source>
</evidence>
<dbReference type="InterPro" id="IPR005119">
    <property type="entry name" value="LysR_subst-bd"/>
</dbReference>
<accession>A0A9D1L1Y3</accession>
<evidence type="ECO:0000256" key="3">
    <source>
        <dbReference type="ARBA" id="ARBA00023125"/>
    </source>
</evidence>
<dbReference type="CDD" id="cd05466">
    <property type="entry name" value="PBP2_LTTR_substrate"/>
    <property type="match status" value="1"/>
</dbReference>
<dbReference type="Gene3D" id="1.10.10.10">
    <property type="entry name" value="Winged helix-like DNA-binding domain superfamily/Winged helix DNA-binding domain"/>
    <property type="match status" value="1"/>
</dbReference>
<dbReference type="SUPFAM" id="SSF53850">
    <property type="entry name" value="Periplasmic binding protein-like II"/>
    <property type="match status" value="1"/>
</dbReference>
<protein>
    <submittedName>
        <fullName evidence="6">LysR family transcriptional regulator</fullName>
    </submittedName>
</protein>
<dbReference type="EMBL" id="DVMJ01000091">
    <property type="protein sequence ID" value="HIU14472.1"/>
    <property type="molecule type" value="Genomic_DNA"/>
</dbReference>
<dbReference type="InterPro" id="IPR036388">
    <property type="entry name" value="WH-like_DNA-bd_sf"/>
</dbReference>
<dbReference type="InterPro" id="IPR050950">
    <property type="entry name" value="HTH-type_LysR_regulators"/>
</dbReference>
<keyword evidence="2" id="KW-0805">Transcription regulation</keyword>
<sequence length="299" mass="33460">MRIEQLKDFIQIAESSSLSAAAKKLFVTPQALSASLGKMENEVGAKLLVRGQFGIELTKEGDIFLDTAQKIIRIYEAGLSEIHARPASDLAGALDVYVNLVSRSIVLPHLLRTFNQQFPHVKIRIYTQNRHQVYQTLQESPCQEIVSFFGRMKIDGQYLDTMDTLSGIEIYPVAQGKLTACVAASSPLAHYQSLSLKSISRHPLVLLSMEGQNDFEQLIGPYGPCQILLQTDALDAWQLTIQENDCIGLIQEELVEHLQLNSQKELKIIKIKETVICGIALMTRQSKTPIVQEVIRHFT</sequence>
<dbReference type="GO" id="GO:0005829">
    <property type="term" value="C:cytosol"/>
    <property type="evidence" value="ECO:0007669"/>
    <property type="project" value="TreeGrafter"/>
</dbReference>
<feature type="domain" description="HTH lysR-type" evidence="5">
    <location>
        <begin position="1"/>
        <end position="58"/>
    </location>
</feature>
<proteinExistence type="inferred from homology"/>
<dbReference type="AlphaFoldDB" id="A0A9D1L1Y3"/>
<dbReference type="InterPro" id="IPR000847">
    <property type="entry name" value="LysR_HTH_N"/>
</dbReference>
<reference evidence="6" key="2">
    <citation type="journal article" date="2021" name="PeerJ">
        <title>Extensive microbial diversity within the chicken gut microbiome revealed by metagenomics and culture.</title>
        <authorList>
            <person name="Gilroy R."/>
            <person name="Ravi A."/>
            <person name="Getino M."/>
            <person name="Pursley I."/>
            <person name="Horton D.L."/>
            <person name="Alikhan N.F."/>
            <person name="Baker D."/>
            <person name="Gharbi K."/>
            <person name="Hall N."/>
            <person name="Watson M."/>
            <person name="Adriaenssens E.M."/>
            <person name="Foster-Nyarko E."/>
            <person name="Jarju S."/>
            <person name="Secka A."/>
            <person name="Antonio M."/>
            <person name="Oren A."/>
            <person name="Chaudhuri R.R."/>
            <person name="La Ragione R."/>
            <person name="Hildebrand F."/>
            <person name="Pallen M.J."/>
        </authorList>
    </citation>
    <scope>NUCLEOTIDE SEQUENCE</scope>
    <source>
        <strain evidence="6">CHK195-11698</strain>
    </source>
</reference>
<gene>
    <name evidence="6" type="ORF">IAD15_10470</name>
</gene>